<feature type="region of interest" description="Disordered" evidence="1">
    <location>
        <begin position="1"/>
        <end position="25"/>
    </location>
</feature>
<gene>
    <name evidence="2" type="ORF">C7431_101530</name>
</gene>
<organism evidence="2 3">
    <name type="scientific">Pantoea allii</name>
    <dbReference type="NCBI Taxonomy" id="574096"/>
    <lineage>
        <taxon>Bacteria</taxon>
        <taxon>Pseudomonadati</taxon>
        <taxon>Pseudomonadota</taxon>
        <taxon>Gammaproteobacteria</taxon>
        <taxon>Enterobacterales</taxon>
        <taxon>Erwiniaceae</taxon>
        <taxon>Pantoea</taxon>
    </lineage>
</organism>
<sequence length="89" mass="10206">MFGFMKKKGGNNAPDDAERDRQAESVSEKITALEAKLAINSGDIETQKQLMLEYNRALSLFAKSRRYRDDIDPLFVKIDELRNLVRKSV</sequence>
<dbReference type="OrthoDB" id="5878415at2"/>
<dbReference type="AlphaFoldDB" id="A0A2V2BNE0"/>
<dbReference type="RefSeq" id="WP_063879550.1">
    <property type="nucleotide sequence ID" value="NZ_CP125958.1"/>
</dbReference>
<reference evidence="2 3" key="1">
    <citation type="submission" date="2018-05" db="EMBL/GenBank/DDBJ databases">
        <title>Genomic Encyclopedia of Type Strains, Phase IV (KMG-V): Genome sequencing to study the core and pangenomes of soil and plant-associated prokaryotes.</title>
        <authorList>
            <person name="Whitman W."/>
        </authorList>
    </citation>
    <scope>NUCLEOTIDE SEQUENCE [LARGE SCALE GENOMIC DNA]</scope>
    <source>
        <strain evidence="2 3">PNA 200-10</strain>
    </source>
</reference>
<comment type="caution">
    <text evidence="2">The sequence shown here is derived from an EMBL/GenBank/DDBJ whole genome shotgun (WGS) entry which is preliminary data.</text>
</comment>
<accession>A0A2V2BNE0</accession>
<dbReference type="EMBL" id="QGHF01000001">
    <property type="protein sequence ID" value="PWL00718.1"/>
    <property type="molecule type" value="Genomic_DNA"/>
</dbReference>
<dbReference type="STRING" id="574096.HA38_05665"/>
<proteinExistence type="predicted"/>
<dbReference type="Proteomes" id="UP000245981">
    <property type="component" value="Unassembled WGS sequence"/>
</dbReference>
<dbReference type="GeneID" id="99736999"/>
<feature type="compositionally biased region" description="Basic and acidic residues" evidence="1">
    <location>
        <begin position="16"/>
        <end position="25"/>
    </location>
</feature>
<evidence type="ECO:0000313" key="2">
    <source>
        <dbReference type="EMBL" id="PWL00718.1"/>
    </source>
</evidence>
<evidence type="ECO:0000313" key="3">
    <source>
        <dbReference type="Proteomes" id="UP000245981"/>
    </source>
</evidence>
<name>A0A2V2BNE0_9GAMM</name>
<evidence type="ECO:0000256" key="1">
    <source>
        <dbReference type="SAM" id="MobiDB-lite"/>
    </source>
</evidence>
<protein>
    <submittedName>
        <fullName evidence="2">Uncharacterized protein</fullName>
    </submittedName>
</protein>